<name>A0A2T0Q4D6_9ACTN</name>
<dbReference type="AlphaFoldDB" id="A0A2T0Q4D6"/>
<dbReference type="OrthoDB" id="8959163at2"/>
<evidence type="ECO:0000313" key="4">
    <source>
        <dbReference type="Proteomes" id="UP000237846"/>
    </source>
</evidence>
<sequence>MELGLSGARVLVTGASRGIGRAIAEAFAAEGANLAICARNEGPLGEVARELGRRVRVLAKPVDVKSGPALEAFVERAAQEFSGLDVVVSNVSGGSARDETQWERAVATDLYPFVRLVRAARPHLEASNSASIVLISTTSAVDTSPPSGAGAYGAVKAALNHHASALARELAPGIRVNTVSPGPVEFPGGGWARRREQEPALYAAVRERIPFGRMADPAEVARAVVFLASPAAGYIVGANLTVDGGFLSRVDG</sequence>
<dbReference type="PRINTS" id="PR00081">
    <property type="entry name" value="GDHRDH"/>
</dbReference>
<dbReference type="SUPFAM" id="SSF51735">
    <property type="entry name" value="NAD(P)-binding Rossmann-fold domains"/>
    <property type="match status" value="1"/>
</dbReference>
<dbReference type="Gene3D" id="3.40.50.720">
    <property type="entry name" value="NAD(P)-binding Rossmann-like Domain"/>
    <property type="match status" value="1"/>
</dbReference>
<dbReference type="GO" id="GO:0016491">
    <property type="term" value="F:oxidoreductase activity"/>
    <property type="evidence" value="ECO:0007669"/>
    <property type="project" value="UniProtKB-KW"/>
</dbReference>
<evidence type="ECO:0000256" key="2">
    <source>
        <dbReference type="ARBA" id="ARBA00023002"/>
    </source>
</evidence>
<dbReference type="Proteomes" id="UP000237846">
    <property type="component" value="Unassembled WGS sequence"/>
</dbReference>
<gene>
    <name evidence="3" type="ORF">CLV72_104201</name>
</gene>
<organism evidence="3 4">
    <name type="scientific">Allonocardiopsis opalescens</name>
    <dbReference type="NCBI Taxonomy" id="1144618"/>
    <lineage>
        <taxon>Bacteria</taxon>
        <taxon>Bacillati</taxon>
        <taxon>Actinomycetota</taxon>
        <taxon>Actinomycetes</taxon>
        <taxon>Streptosporangiales</taxon>
        <taxon>Allonocardiopsis</taxon>
    </lineage>
</organism>
<dbReference type="EMBL" id="PVZC01000004">
    <property type="protein sequence ID" value="PRX98623.1"/>
    <property type="molecule type" value="Genomic_DNA"/>
</dbReference>
<keyword evidence="4" id="KW-1185">Reference proteome</keyword>
<evidence type="ECO:0000313" key="3">
    <source>
        <dbReference type="EMBL" id="PRX98623.1"/>
    </source>
</evidence>
<dbReference type="PANTHER" id="PTHR43639:SF1">
    <property type="entry name" value="SHORT-CHAIN DEHYDROGENASE_REDUCTASE FAMILY PROTEIN"/>
    <property type="match status" value="1"/>
</dbReference>
<evidence type="ECO:0000256" key="1">
    <source>
        <dbReference type="ARBA" id="ARBA00006484"/>
    </source>
</evidence>
<protein>
    <submittedName>
        <fullName evidence="3">3-oxoacyl-[acyl-carrier protein] reductase</fullName>
    </submittedName>
</protein>
<accession>A0A2T0Q4D6</accession>
<keyword evidence="2" id="KW-0560">Oxidoreductase</keyword>
<dbReference type="CDD" id="cd05233">
    <property type="entry name" value="SDR_c"/>
    <property type="match status" value="1"/>
</dbReference>
<dbReference type="InterPro" id="IPR036291">
    <property type="entry name" value="NAD(P)-bd_dom_sf"/>
</dbReference>
<comment type="caution">
    <text evidence="3">The sequence shown here is derived from an EMBL/GenBank/DDBJ whole genome shotgun (WGS) entry which is preliminary data.</text>
</comment>
<dbReference type="FunFam" id="3.40.50.720:FF:000084">
    <property type="entry name" value="Short-chain dehydrogenase reductase"/>
    <property type="match status" value="1"/>
</dbReference>
<proteinExistence type="inferred from homology"/>
<dbReference type="RefSeq" id="WP_106245928.1">
    <property type="nucleotide sequence ID" value="NZ_PVZC01000004.1"/>
</dbReference>
<dbReference type="InterPro" id="IPR002347">
    <property type="entry name" value="SDR_fam"/>
</dbReference>
<comment type="similarity">
    <text evidence="1">Belongs to the short-chain dehydrogenases/reductases (SDR) family.</text>
</comment>
<dbReference type="PANTHER" id="PTHR43639">
    <property type="entry name" value="OXIDOREDUCTASE, SHORT-CHAIN DEHYDROGENASE/REDUCTASE FAMILY (AFU_ORTHOLOGUE AFUA_5G02870)"/>
    <property type="match status" value="1"/>
</dbReference>
<dbReference type="Pfam" id="PF13561">
    <property type="entry name" value="adh_short_C2"/>
    <property type="match status" value="1"/>
</dbReference>
<reference evidence="3 4" key="1">
    <citation type="submission" date="2018-03" db="EMBL/GenBank/DDBJ databases">
        <title>Genomic Encyclopedia of Archaeal and Bacterial Type Strains, Phase II (KMG-II): from individual species to whole genera.</title>
        <authorList>
            <person name="Goeker M."/>
        </authorList>
    </citation>
    <scope>NUCLEOTIDE SEQUENCE [LARGE SCALE GENOMIC DNA]</scope>
    <source>
        <strain evidence="3 4">DSM 45601</strain>
    </source>
</reference>